<dbReference type="InterPro" id="IPR002130">
    <property type="entry name" value="Cyclophilin-type_PPIase_dom"/>
</dbReference>
<reference evidence="5 6" key="1">
    <citation type="journal article" date="2015" name="Nature">
        <title>rRNA introns, odd ribosomes, and small enigmatic genomes across a large radiation of phyla.</title>
        <authorList>
            <person name="Brown C.T."/>
            <person name="Hug L.A."/>
            <person name="Thomas B.C."/>
            <person name="Sharon I."/>
            <person name="Castelle C.J."/>
            <person name="Singh A."/>
            <person name="Wilkins M.J."/>
            <person name="Williams K.H."/>
            <person name="Banfield J.F."/>
        </authorList>
    </citation>
    <scope>NUCLEOTIDE SEQUENCE [LARGE SCALE GENOMIC DNA]</scope>
</reference>
<dbReference type="CDD" id="cd00317">
    <property type="entry name" value="cyclophilin"/>
    <property type="match status" value="1"/>
</dbReference>
<dbReference type="PANTHER" id="PTHR45625:SF4">
    <property type="entry name" value="PEPTIDYLPROLYL ISOMERASE DOMAIN AND WD REPEAT-CONTAINING PROTEIN 1"/>
    <property type="match status" value="1"/>
</dbReference>
<dbReference type="AlphaFoldDB" id="A0A0G0MNX0"/>
<evidence type="ECO:0000256" key="3">
    <source>
        <dbReference type="RuleBase" id="RU363019"/>
    </source>
</evidence>
<evidence type="ECO:0000313" key="5">
    <source>
        <dbReference type="EMBL" id="KKR04823.1"/>
    </source>
</evidence>
<dbReference type="PROSITE" id="PS50072">
    <property type="entry name" value="CSA_PPIASE_2"/>
    <property type="match status" value="1"/>
</dbReference>
<feature type="chain" id="PRO_5006515959" description="Peptidyl-prolyl cis-trans isomerase" evidence="3">
    <location>
        <begin position="23"/>
        <end position="200"/>
    </location>
</feature>
<evidence type="ECO:0000259" key="4">
    <source>
        <dbReference type="PROSITE" id="PS50072"/>
    </source>
</evidence>
<comment type="similarity">
    <text evidence="3">Belongs to the cyclophilin-type PPIase family.</text>
</comment>
<evidence type="ECO:0000256" key="1">
    <source>
        <dbReference type="ARBA" id="ARBA00023110"/>
    </source>
</evidence>
<dbReference type="GO" id="GO:0003755">
    <property type="term" value="F:peptidyl-prolyl cis-trans isomerase activity"/>
    <property type="evidence" value="ECO:0007669"/>
    <property type="project" value="UniProtKB-UniRule"/>
</dbReference>
<organism evidence="5 6">
    <name type="scientific">Candidatus Uhrbacteria bacterium GW2011_GWF2_39_13</name>
    <dbReference type="NCBI Taxonomy" id="1618995"/>
    <lineage>
        <taxon>Bacteria</taxon>
        <taxon>Candidatus Uhriibacteriota</taxon>
    </lineage>
</organism>
<dbReference type="EMBL" id="LBWG01000003">
    <property type="protein sequence ID" value="KKR04823.1"/>
    <property type="molecule type" value="Genomic_DNA"/>
</dbReference>
<gene>
    <name evidence="5" type="ORF">UT30_C0003G0012</name>
</gene>
<comment type="function">
    <text evidence="3">PPIases accelerate the folding of proteins. It catalyzes the cis-trans isomerization of proline imidic peptide bonds in oligopeptides.</text>
</comment>
<accession>A0A0G0MNX0</accession>
<sequence>MKQSFLALLSLFLLLGSGCAPVAQEESSITFTYPDSVEQTTQNPTWTFPGTLPEAQIQNKQIRLSTSKGEIVFELFGDTAPQTVSNFVYLTQGGFYNGLTFHRREEGFVIQGGDPNGNGTGGPGYKFPDELNDSYTYERGIVAMANSGSNTNGSQFFIMLDDTPLPKAYSIFGRVVQGMDVVNAIAVGDVMTQVTVEDKQ</sequence>
<evidence type="ECO:0000313" key="6">
    <source>
        <dbReference type="Proteomes" id="UP000033935"/>
    </source>
</evidence>
<dbReference type="Pfam" id="PF00160">
    <property type="entry name" value="Pro_isomerase"/>
    <property type="match status" value="1"/>
</dbReference>
<name>A0A0G0MNX0_9BACT</name>
<dbReference type="EC" id="5.2.1.8" evidence="3"/>
<keyword evidence="1 3" id="KW-0697">Rotamase</keyword>
<dbReference type="Proteomes" id="UP000033935">
    <property type="component" value="Unassembled WGS sequence"/>
</dbReference>
<proteinExistence type="inferred from homology"/>
<dbReference type="SUPFAM" id="SSF50891">
    <property type="entry name" value="Cyclophilin-like"/>
    <property type="match status" value="1"/>
</dbReference>
<dbReference type="PANTHER" id="PTHR45625">
    <property type="entry name" value="PEPTIDYL-PROLYL CIS-TRANS ISOMERASE-RELATED"/>
    <property type="match status" value="1"/>
</dbReference>
<protein>
    <recommendedName>
        <fullName evidence="3">Peptidyl-prolyl cis-trans isomerase</fullName>
        <shortName evidence="3">PPIase</shortName>
        <ecNumber evidence="3">5.2.1.8</ecNumber>
    </recommendedName>
</protein>
<dbReference type="Gene3D" id="2.40.100.10">
    <property type="entry name" value="Cyclophilin-like"/>
    <property type="match status" value="1"/>
</dbReference>
<dbReference type="InterPro" id="IPR044666">
    <property type="entry name" value="Cyclophilin_A-like"/>
</dbReference>
<keyword evidence="2 3" id="KW-0413">Isomerase</keyword>
<dbReference type="InterPro" id="IPR029000">
    <property type="entry name" value="Cyclophilin-like_dom_sf"/>
</dbReference>
<comment type="catalytic activity">
    <reaction evidence="3">
        <text>[protein]-peptidylproline (omega=180) = [protein]-peptidylproline (omega=0)</text>
        <dbReference type="Rhea" id="RHEA:16237"/>
        <dbReference type="Rhea" id="RHEA-COMP:10747"/>
        <dbReference type="Rhea" id="RHEA-COMP:10748"/>
        <dbReference type="ChEBI" id="CHEBI:83833"/>
        <dbReference type="ChEBI" id="CHEBI:83834"/>
        <dbReference type="EC" id="5.2.1.8"/>
    </reaction>
</comment>
<evidence type="ECO:0000256" key="2">
    <source>
        <dbReference type="ARBA" id="ARBA00023235"/>
    </source>
</evidence>
<feature type="domain" description="PPIase cyclophilin-type" evidence="4">
    <location>
        <begin position="69"/>
        <end position="200"/>
    </location>
</feature>
<comment type="caution">
    <text evidence="5">The sequence shown here is derived from an EMBL/GenBank/DDBJ whole genome shotgun (WGS) entry which is preliminary data.</text>
</comment>
<dbReference type="PRINTS" id="PR00153">
    <property type="entry name" value="CSAPPISMRASE"/>
</dbReference>
<dbReference type="PROSITE" id="PS51257">
    <property type="entry name" value="PROKAR_LIPOPROTEIN"/>
    <property type="match status" value="1"/>
</dbReference>
<dbReference type="PATRIC" id="fig|1618995.3.peg.171"/>
<feature type="signal peptide" evidence="3">
    <location>
        <begin position="1"/>
        <end position="22"/>
    </location>
</feature>
<keyword evidence="3" id="KW-0732">Signal</keyword>